<feature type="region of interest" description="Disordered" evidence="7">
    <location>
        <begin position="1046"/>
        <end position="1066"/>
    </location>
</feature>
<name>A0A7J7E589_DICBM</name>
<evidence type="ECO:0000256" key="3">
    <source>
        <dbReference type="ARBA" id="ARBA00022741"/>
    </source>
</evidence>
<dbReference type="SMART" id="SM00220">
    <property type="entry name" value="S_TKc"/>
    <property type="match status" value="1"/>
</dbReference>
<dbReference type="Gene3D" id="3.30.200.20">
    <property type="entry name" value="Phosphorylase Kinase, domain 1"/>
    <property type="match status" value="1"/>
</dbReference>
<feature type="region of interest" description="Disordered" evidence="7">
    <location>
        <begin position="1008"/>
        <end position="1031"/>
    </location>
</feature>
<dbReference type="GO" id="GO:0004713">
    <property type="term" value="F:protein tyrosine kinase activity"/>
    <property type="evidence" value="ECO:0007669"/>
    <property type="project" value="TreeGrafter"/>
</dbReference>
<dbReference type="AlphaFoldDB" id="A0A7J7E589"/>
<dbReference type="EMBL" id="JACDTQ010004046">
    <property type="protein sequence ID" value="KAF5910970.1"/>
    <property type="molecule type" value="Genomic_DNA"/>
</dbReference>
<feature type="binding site" evidence="6">
    <location>
        <position position="237"/>
    </location>
    <ligand>
        <name>ATP</name>
        <dbReference type="ChEBI" id="CHEBI:30616"/>
    </ligand>
</feature>
<evidence type="ECO:0000313" key="9">
    <source>
        <dbReference type="EMBL" id="KAF5910970.1"/>
    </source>
</evidence>
<evidence type="ECO:0000256" key="2">
    <source>
        <dbReference type="ARBA" id="ARBA00022679"/>
    </source>
</evidence>
<dbReference type="Proteomes" id="UP000551758">
    <property type="component" value="Unassembled WGS sequence"/>
</dbReference>
<dbReference type="SUPFAM" id="SSF56112">
    <property type="entry name" value="Protein kinase-like (PK-like)"/>
    <property type="match status" value="1"/>
</dbReference>
<dbReference type="InterPro" id="IPR011009">
    <property type="entry name" value="Kinase-like_dom_sf"/>
</dbReference>
<feature type="region of interest" description="Disordered" evidence="7">
    <location>
        <begin position="852"/>
        <end position="888"/>
    </location>
</feature>
<proteinExistence type="predicted"/>
<keyword evidence="3 6" id="KW-0547">Nucleotide-binding</keyword>
<dbReference type="InterPro" id="IPR000719">
    <property type="entry name" value="Prot_kinase_dom"/>
</dbReference>
<protein>
    <recommendedName>
        <fullName evidence="8">Protein kinase domain-containing protein</fullName>
    </recommendedName>
</protein>
<evidence type="ECO:0000256" key="6">
    <source>
        <dbReference type="PROSITE-ProRule" id="PRU10141"/>
    </source>
</evidence>
<feature type="compositionally biased region" description="Low complexity" evidence="7">
    <location>
        <begin position="1008"/>
        <end position="1021"/>
    </location>
</feature>
<evidence type="ECO:0000256" key="1">
    <source>
        <dbReference type="ARBA" id="ARBA00022527"/>
    </source>
</evidence>
<evidence type="ECO:0000313" key="10">
    <source>
        <dbReference type="Proteomes" id="UP000551758"/>
    </source>
</evidence>
<accession>A0A7J7E589</accession>
<dbReference type="PANTHER" id="PTHR24058:SF43">
    <property type="entry name" value="HOMEODOMAIN-INTERACTING PROTEIN KINASE 1"/>
    <property type="match status" value="1"/>
</dbReference>
<dbReference type="InterPro" id="IPR008271">
    <property type="entry name" value="Ser/Thr_kinase_AS"/>
</dbReference>
<gene>
    <name evidence="9" type="ORF">HPG69_000934</name>
</gene>
<feature type="domain" description="Protein kinase" evidence="8">
    <location>
        <begin position="208"/>
        <end position="491"/>
    </location>
</feature>
<dbReference type="InterPro" id="IPR017441">
    <property type="entry name" value="Protein_kinase_ATP_BS"/>
</dbReference>
<reference evidence="9 10" key="1">
    <citation type="journal article" date="2020" name="Mol. Biol. Evol.">
        <title>Interspecific Gene Flow and the Evolution of Specialization in Black and White Rhinoceros.</title>
        <authorList>
            <person name="Moodley Y."/>
            <person name="Westbury M.V."/>
            <person name="Russo I.M."/>
            <person name="Gopalakrishnan S."/>
            <person name="Rakotoarivelo A."/>
            <person name="Olsen R.A."/>
            <person name="Prost S."/>
            <person name="Tunstall T."/>
            <person name="Ryder O.A."/>
            <person name="Dalen L."/>
            <person name="Bruford M.W."/>
        </authorList>
    </citation>
    <scope>NUCLEOTIDE SEQUENCE [LARGE SCALE GENOMIC DNA]</scope>
    <source>
        <strain evidence="9">SBR-YM</strain>
        <tissue evidence="9">Skin</tissue>
    </source>
</reference>
<keyword evidence="10" id="KW-1185">Reference proteome</keyword>
<keyword evidence="4" id="KW-0418">Kinase</keyword>
<dbReference type="GO" id="GO:0042771">
    <property type="term" value="P:intrinsic apoptotic signaling pathway in response to DNA damage by p53 class mediator"/>
    <property type="evidence" value="ECO:0007669"/>
    <property type="project" value="TreeGrafter"/>
</dbReference>
<dbReference type="GO" id="GO:0007224">
    <property type="term" value="P:smoothened signaling pathway"/>
    <property type="evidence" value="ECO:0007669"/>
    <property type="project" value="TreeGrafter"/>
</dbReference>
<dbReference type="GO" id="GO:0005524">
    <property type="term" value="F:ATP binding"/>
    <property type="evidence" value="ECO:0007669"/>
    <property type="project" value="UniProtKB-UniRule"/>
</dbReference>
<evidence type="ECO:0000256" key="4">
    <source>
        <dbReference type="ARBA" id="ARBA00022777"/>
    </source>
</evidence>
<feature type="compositionally biased region" description="Low complexity" evidence="7">
    <location>
        <begin position="1057"/>
        <end position="1066"/>
    </location>
</feature>
<evidence type="ECO:0000259" key="8">
    <source>
        <dbReference type="PROSITE" id="PS50011"/>
    </source>
</evidence>
<dbReference type="GO" id="GO:0005737">
    <property type="term" value="C:cytoplasm"/>
    <property type="evidence" value="ECO:0007669"/>
    <property type="project" value="TreeGrafter"/>
</dbReference>
<evidence type="ECO:0000256" key="5">
    <source>
        <dbReference type="ARBA" id="ARBA00022840"/>
    </source>
</evidence>
<dbReference type="PROSITE" id="PS50011">
    <property type="entry name" value="PROTEIN_KINASE_DOM"/>
    <property type="match status" value="1"/>
</dbReference>
<dbReference type="PROSITE" id="PS00108">
    <property type="entry name" value="PROTEIN_KINASE_ST"/>
    <property type="match status" value="1"/>
</dbReference>
<keyword evidence="2" id="KW-0808">Transferase</keyword>
<dbReference type="Gene3D" id="1.10.510.10">
    <property type="entry name" value="Transferase(Phosphotransferase) domain 1"/>
    <property type="match status" value="1"/>
</dbReference>
<sequence length="1172" mass="126366">MFEMACMLCQMFGLYSESMASQLQVFSPPSVSSSAFCSAKKLKIEPSSWDVSGQSSNDKYYTHSKTLPATQGQANSSHQVANFNIPAYDQGLLLPAPTVEHIVVTAADSSASAATSTFQSSQTLTHRSNVSLLEPYQKCGLKRKSEEVDSNGSVQIIEEHPPLMLQNRTVVGAAATTTTVTTKSSSSSGEGDYQLVQHEILCSMTNSYEVLEFLGRGTFGQVAKCWKRSTKEIVAIKILKNHPSYARQGQIEVSILSRLSSENADEYNFVRSYECFQHKNHTCLVFEMLEQNLYDFLKQNKFSPLPLKYIRPILQQVATALMKLKSLGLIHADLKPENIMLVDPVRQPYRVKVIDFGSASHVSKAVCSTYLQAPEIILGLPFCEAIDMWSLGCVIAELFLGWPLYPGASEYDQTPEEHELETGIKSKEARKYIFNCLDDMAQVNMSTDLEGTDMLAEKADRREYIDLLKKMLTIDADKRITPLKTLNHQFVTMTHLLDFPHSNHVKSCFQNMEICKRRVHMYDTVSQIKSPFTTHVAPNTSTNLTMSFSNQLNTVHNQASVLASSSTAAAATLSLASSDVSLLNYQSALYPSSAAPVPGVAQQGVSLQPGTTQICTQTDPFQQTFIVCPPAFQTGLQATTKHSGFPVRMDNAVPIVPQAPAAQPLQIQSGVLTQGSCTPLMVATLHPQVATITPQYAVPFTLSCAAGRPALVEQTAAVLQAWPGGTQQILLPSTWQQLPGVALHNSVQPTAVIPEAMGGGQQLADWRQVNAHSHGNQYSTIMQQPSLLTNHVTLATAQPLNVGVAHVVRQQQSSSLPSKKNKQSAPVSSKSSLDVLPTQVYSLVGSSPLHQHQPIIIPDTPSPPVSVITIRSDTDEEEDNKYKPSSSGLKARSNVISYVTVNDSPDSDSSLSSPYSTDTLSALRGNSGPLLEGPSRVVGDGTGTRTIIVPPLKTQLGDCTVATQASGLLSSKTKPVASVSGQSSGCCITPTGYRAQRGGTSAAQPLNLSQNQQSSSAPASQERSSNPAPRRQQAFVAPLSQAPYAFQHGSPLHSTGHPHLAPAPAHLPSQPHLYTYAAPTSAAALGSTSSIAHLFSPQGSSRHATAYTTHPSTLVHQVPVSVGPSLLTSASVAPAQYQHQFATQSYIGSSRGSTIYTGYPLSPTKISQYSYL</sequence>
<dbReference type="FunFam" id="3.30.200.20:FF:000022">
    <property type="entry name" value="Homeodomain-interacting protein kinase 2 isoform 1"/>
    <property type="match status" value="1"/>
</dbReference>
<comment type="caution">
    <text evidence="9">The sequence shown here is derived from an EMBL/GenBank/DDBJ whole genome shotgun (WGS) entry which is preliminary data.</text>
</comment>
<organism evidence="9 10">
    <name type="scientific">Diceros bicornis minor</name>
    <name type="common">South-central black rhinoceros</name>
    <dbReference type="NCBI Taxonomy" id="77932"/>
    <lineage>
        <taxon>Eukaryota</taxon>
        <taxon>Metazoa</taxon>
        <taxon>Chordata</taxon>
        <taxon>Craniata</taxon>
        <taxon>Vertebrata</taxon>
        <taxon>Euteleostomi</taxon>
        <taxon>Mammalia</taxon>
        <taxon>Eutheria</taxon>
        <taxon>Laurasiatheria</taxon>
        <taxon>Perissodactyla</taxon>
        <taxon>Rhinocerotidae</taxon>
        <taxon>Diceros</taxon>
    </lineage>
</organism>
<dbReference type="InterPro" id="IPR050494">
    <property type="entry name" value="Ser_Thr_dual-spec_kinase"/>
</dbReference>
<dbReference type="PANTHER" id="PTHR24058">
    <property type="entry name" value="DUAL SPECIFICITY PROTEIN KINASE"/>
    <property type="match status" value="1"/>
</dbReference>
<keyword evidence="1" id="KW-0723">Serine/threonine-protein kinase</keyword>
<dbReference type="GO" id="GO:0004674">
    <property type="term" value="F:protein serine/threonine kinase activity"/>
    <property type="evidence" value="ECO:0007669"/>
    <property type="project" value="UniProtKB-KW"/>
</dbReference>
<dbReference type="PROSITE" id="PS00107">
    <property type="entry name" value="PROTEIN_KINASE_ATP"/>
    <property type="match status" value="1"/>
</dbReference>
<dbReference type="Pfam" id="PF00069">
    <property type="entry name" value="Pkinase"/>
    <property type="match status" value="1"/>
</dbReference>
<keyword evidence="5 6" id="KW-0067">ATP-binding</keyword>
<dbReference type="GO" id="GO:0016605">
    <property type="term" value="C:PML body"/>
    <property type="evidence" value="ECO:0007669"/>
    <property type="project" value="TreeGrafter"/>
</dbReference>
<evidence type="ECO:0000256" key="7">
    <source>
        <dbReference type="SAM" id="MobiDB-lite"/>
    </source>
</evidence>
<feature type="region of interest" description="Disordered" evidence="7">
    <location>
        <begin position="810"/>
        <end position="831"/>
    </location>
</feature>